<accession>A0A7S2C8H7</accession>
<protein>
    <submittedName>
        <fullName evidence="1">Uncharacterized protein</fullName>
    </submittedName>
</protein>
<proteinExistence type="predicted"/>
<organism evidence="1">
    <name type="scientific">Octactis speculum</name>
    <dbReference type="NCBI Taxonomy" id="3111310"/>
    <lineage>
        <taxon>Eukaryota</taxon>
        <taxon>Sar</taxon>
        <taxon>Stramenopiles</taxon>
        <taxon>Ochrophyta</taxon>
        <taxon>Dictyochophyceae</taxon>
        <taxon>Dictyochales</taxon>
        <taxon>Dictyochaceae</taxon>
        <taxon>Octactis</taxon>
    </lineage>
</organism>
<dbReference type="EMBL" id="HBGS01025439">
    <property type="protein sequence ID" value="CAD9418486.1"/>
    <property type="molecule type" value="Transcribed_RNA"/>
</dbReference>
<gene>
    <name evidence="1" type="ORF">DSPE1174_LOCUS12923</name>
</gene>
<dbReference type="AlphaFoldDB" id="A0A7S2C8H7"/>
<evidence type="ECO:0000313" key="1">
    <source>
        <dbReference type="EMBL" id="CAD9418486.1"/>
    </source>
</evidence>
<reference evidence="1" key="1">
    <citation type="submission" date="2021-01" db="EMBL/GenBank/DDBJ databases">
        <authorList>
            <person name="Corre E."/>
            <person name="Pelletier E."/>
            <person name="Niang G."/>
            <person name="Scheremetjew M."/>
            <person name="Finn R."/>
            <person name="Kale V."/>
            <person name="Holt S."/>
            <person name="Cochrane G."/>
            <person name="Meng A."/>
            <person name="Brown T."/>
            <person name="Cohen L."/>
        </authorList>
    </citation>
    <scope>NUCLEOTIDE SEQUENCE</scope>
    <source>
        <strain evidence="1">CCMP1381</strain>
    </source>
</reference>
<sequence length="117" mass="13457">MLIWFDRSAVSRHKYVIHSGIIGVYCLSYCSQLNNRKKIWGSESQAVAAFFLGDLYSSSSKREEPKRRRSVCLCTIAKSTDNPCLRTWMVEVVVHDSDPCVMRTMVTVVHGFIKYLF</sequence>
<name>A0A7S2C8H7_9STRA</name>